<dbReference type="Gene3D" id="3.40.1190.20">
    <property type="match status" value="1"/>
</dbReference>
<comment type="similarity">
    <text evidence="1">Belongs to the carbohydrate kinase pfkB family.</text>
</comment>
<comment type="catalytic activity">
    <reaction evidence="12">
        <text>D-ribose + ATP = D-ribose 5-phosphate + ADP + H(+)</text>
        <dbReference type="Rhea" id="RHEA:13697"/>
        <dbReference type="ChEBI" id="CHEBI:15378"/>
        <dbReference type="ChEBI" id="CHEBI:30616"/>
        <dbReference type="ChEBI" id="CHEBI:47013"/>
        <dbReference type="ChEBI" id="CHEBI:78346"/>
        <dbReference type="ChEBI" id="CHEBI:456216"/>
        <dbReference type="EC" id="2.7.1.15"/>
    </reaction>
</comment>
<dbReference type="PROSITE" id="PS00584">
    <property type="entry name" value="PFKB_KINASES_2"/>
    <property type="match status" value="1"/>
</dbReference>
<organism evidence="14 15">
    <name type="scientific">Sinomonas terricola</name>
    <dbReference type="NCBI Taxonomy" id="3110330"/>
    <lineage>
        <taxon>Bacteria</taxon>
        <taxon>Bacillati</taxon>
        <taxon>Actinomycetota</taxon>
        <taxon>Actinomycetes</taxon>
        <taxon>Micrococcales</taxon>
        <taxon>Micrococcaceae</taxon>
        <taxon>Sinomonas</taxon>
    </lineage>
</organism>
<dbReference type="InterPro" id="IPR011877">
    <property type="entry name" value="Ribokinase"/>
</dbReference>
<dbReference type="InterPro" id="IPR011611">
    <property type="entry name" value="PfkB_dom"/>
</dbReference>
<feature type="binding site" evidence="12">
    <location>
        <position position="247"/>
    </location>
    <ligand>
        <name>K(+)</name>
        <dbReference type="ChEBI" id="CHEBI:29103"/>
    </ligand>
</feature>
<evidence type="ECO:0000256" key="9">
    <source>
        <dbReference type="ARBA" id="ARBA00022842"/>
    </source>
</evidence>
<name>A0ABU5T6R7_9MICC</name>
<evidence type="ECO:0000256" key="4">
    <source>
        <dbReference type="ARBA" id="ARBA00022679"/>
    </source>
</evidence>
<protein>
    <recommendedName>
        <fullName evidence="3 12">Ribokinase</fullName>
        <shortName evidence="12">RK</shortName>
        <ecNumber evidence="2 12">2.7.1.15</ecNumber>
    </recommendedName>
</protein>
<dbReference type="SUPFAM" id="SSF53613">
    <property type="entry name" value="Ribokinase-like"/>
    <property type="match status" value="1"/>
</dbReference>
<dbReference type="RefSeq" id="WP_323279014.1">
    <property type="nucleotide sequence ID" value="NZ_JAYGGQ010000007.1"/>
</dbReference>
<feature type="binding site" evidence="12">
    <location>
        <begin position="44"/>
        <end position="48"/>
    </location>
    <ligand>
        <name>substrate</name>
    </ligand>
</feature>
<keyword evidence="7 12" id="KW-0418">Kinase</keyword>
<comment type="cofactor">
    <cofactor evidence="12">
        <name>Mg(2+)</name>
        <dbReference type="ChEBI" id="CHEBI:18420"/>
    </cofactor>
    <text evidence="12">Requires a divalent cation, most likely magnesium in vivo, as an electrophilic catalyst to aid phosphoryl group transfer. It is the chelate of the metal and the nucleotide that is the actual substrate.</text>
</comment>
<evidence type="ECO:0000313" key="14">
    <source>
        <dbReference type="EMBL" id="MEA5455156.1"/>
    </source>
</evidence>
<feature type="binding site" evidence="12">
    <location>
        <position position="186"/>
    </location>
    <ligand>
        <name>ATP</name>
        <dbReference type="ChEBI" id="CHEBI:30616"/>
    </ligand>
</feature>
<evidence type="ECO:0000256" key="1">
    <source>
        <dbReference type="ARBA" id="ARBA00005380"/>
    </source>
</evidence>
<comment type="activity regulation">
    <text evidence="12">Activated by a monovalent cation that binds near, but not in, the active site. The most likely occupant of the site in vivo is potassium. Ion binding induces a conformational change that may alter substrate affinity.</text>
</comment>
<feature type="binding site" evidence="12">
    <location>
        <begin position="252"/>
        <end position="253"/>
    </location>
    <ligand>
        <name>ATP</name>
        <dbReference type="ChEBI" id="CHEBI:30616"/>
    </ligand>
</feature>
<keyword evidence="11 12" id="KW-0119">Carbohydrate metabolism</keyword>
<dbReference type="Pfam" id="PF00294">
    <property type="entry name" value="PfkB"/>
    <property type="match status" value="1"/>
</dbReference>
<dbReference type="Proteomes" id="UP001304769">
    <property type="component" value="Unassembled WGS sequence"/>
</dbReference>
<dbReference type="HAMAP" id="MF_01987">
    <property type="entry name" value="Ribokinase"/>
    <property type="match status" value="1"/>
</dbReference>
<sequence length="308" mass="30817">MTPDNGPEIVIIGSVNLDLVVTVPALPLPGETVLATSYDEFAGGKGSNQAIAAARLGRRVAFVGRTGGDAAGAVVRKALAAEGVDVSQLASIPSEKTGRAFVQVDERAENSIIVAAGANARLNADDVAGAAECVGGAAVVVAQLEVPLDAVRAAARLARGTFVFNPAPARPLDRELLGLVDVLVVNQGEFEVVTGEPAADDPSSMASAVARAGLPGSIVVTLGARGALVWHEGGLQSVPAPAVQAVDTTGAGDTFVGALADALARSEGLLDAARWAVCAASLSTLSLGATTAMPRPAQVAELRALSAH</sequence>
<evidence type="ECO:0000256" key="7">
    <source>
        <dbReference type="ARBA" id="ARBA00022777"/>
    </source>
</evidence>
<dbReference type="EMBL" id="JAYGGQ010000007">
    <property type="protein sequence ID" value="MEA5455156.1"/>
    <property type="molecule type" value="Genomic_DNA"/>
</dbReference>
<gene>
    <name evidence="12" type="primary">rbsK</name>
    <name evidence="14" type="ORF">SPF06_10530</name>
</gene>
<feature type="binding site" evidence="12">
    <location>
        <begin position="221"/>
        <end position="226"/>
    </location>
    <ligand>
        <name>ATP</name>
        <dbReference type="ChEBI" id="CHEBI:30616"/>
    </ligand>
</feature>
<keyword evidence="5 12" id="KW-0479">Metal-binding</keyword>
<reference evidence="14 15" key="1">
    <citation type="submission" date="2023-12" db="EMBL/GenBank/DDBJ databases">
        <title>Sinomonas terricola sp. nov, isolated from litchi orchard soil in Guangdong, PR China.</title>
        <authorList>
            <person name="Jiaxin W."/>
            <person name="Yang Z."/>
            <person name="Honghui Z."/>
        </authorList>
    </citation>
    <scope>NUCLEOTIDE SEQUENCE [LARGE SCALE GENOMIC DNA]</scope>
    <source>
        <strain evidence="14 15">JGH33</strain>
    </source>
</reference>
<keyword evidence="15" id="KW-1185">Reference proteome</keyword>
<evidence type="ECO:0000256" key="11">
    <source>
        <dbReference type="ARBA" id="ARBA00023277"/>
    </source>
</evidence>
<proteinExistence type="inferred from homology"/>
<comment type="subcellular location">
    <subcellularLocation>
        <location evidence="12">Cytoplasm</location>
    </subcellularLocation>
</comment>
<feature type="active site" description="Proton acceptor" evidence="12">
    <location>
        <position position="253"/>
    </location>
</feature>
<keyword evidence="12" id="KW-0963">Cytoplasm</keyword>
<evidence type="ECO:0000256" key="5">
    <source>
        <dbReference type="ARBA" id="ARBA00022723"/>
    </source>
</evidence>
<comment type="function">
    <text evidence="12">Catalyzes the phosphorylation of ribose at O-5 in a reaction requiring ATP and magnesium. The resulting D-ribose-5-phosphate can then be used either for sythesis of nucleotides, histidine, and tryptophan, or as a component of the pentose phosphate pathway.</text>
</comment>
<feature type="binding site" evidence="12">
    <location>
        <position position="253"/>
    </location>
    <ligand>
        <name>substrate</name>
    </ligand>
</feature>
<evidence type="ECO:0000256" key="10">
    <source>
        <dbReference type="ARBA" id="ARBA00022958"/>
    </source>
</evidence>
<feature type="binding site" evidence="12">
    <location>
        <position position="288"/>
    </location>
    <ligand>
        <name>K(+)</name>
        <dbReference type="ChEBI" id="CHEBI:29103"/>
    </ligand>
</feature>
<dbReference type="GO" id="GO:0004747">
    <property type="term" value="F:ribokinase activity"/>
    <property type="evidence" value="ECO:0007669"/>
    <property type="project" value="UniProtKB-EC"/>
</dbReference>
<dbReference type="CDD" id="cd01174">
    <property type="entry name" value="ribokinase"/>
    <property type="match status" value="1"/>
</dbReference>
<keyword evidence="6 12" id="KW-0547">Nucleotide-binding</keyword>
<comment type="caution">
    <text evidence="12">Lacks conserved residue(s) required for the propagation of feature annotation.</text>
</comment>
<keyword evidence="10 12" id="KW-0630">Potassium</keyword>
<dbReference type="PANTHER" id="PTHR10584">
    <property type="entry name" value="SUGAR KINASE"/>
    <property type="match status" value="1"/>
</dbReference>
<evidence type="ECO:0000256" key="3">
    <source>
        <dbReference type="ARBA" id="ARBA00016943"/>
    </source>
</evidence>
<comment type="subunit">
    <text evidence="12">Homodimer.</text>
</comment>
<feature type="binding site" evidence="12">
    <location>
        <position position="286"/>
    </location>
    <ligand>
        <name>K(+)</name>
        <dbReference type="ChEBI" id="CHEBI:29103"/>
    </ligand>
</feature>
<dbReference type="InterPro" id="IPR002173">
    <property type="entry name" value="Carboh/pur_kinase_PfkB_CS"/>
</dbReference>
<evidence type="ECO:0000256" key="2">
    <source>
        <dbReference type="ARBA" id="ARBA00012035"/>
    </source>
</evidence>
<keyword evidence="8 12" id="KW-0067">ATP-binding</keyword>
<dbReference type="PANTHER" id="PTHR10584:SF166">
    <property type="entry name" value="RIBOKINASE"/>
    <property type="match status" value="1"/>
</dbReference>
<dbReference type="InterPro" id="IPR002139">
    <property type="entry name" value="Ribo/fructo_kinase"/>
</dbReference>
<keyword evidence="4 12" id="KW-0808">Transferase</keyword>
<accession>A0ABU5T6R7</accession>
<dbReference type="EC" id="2.7.1.15" evidence="2 12"/>
<feature type="binding site" evidence="12">
    <location>
        <position position="145"/>
    </location>
    <ligand>
        <name>substrate</name>
    </ligand>
</feature>
<evidence type="ECO:0000313" key="15">
    <source>
        <dbReference type="Proteomes" id="UP001304769"/>
    </source>
</evidence>
<evidence type="ECO:0000256" key="12">
    <source>
        <dbReference type="HAMAP-Rule" id="MF_01987"/>
    </source>
</evidence>
<comment type="pathway">
    <text evidence="12">Carbohydrate metabolism; D-ribose degradation; D-ribose 5-phosphate from beta-D-ribopyranose: step 2/2.</text>
</comment>
<comment type="similarity">
    <text evidence="12">Belongs to the carbohydrate kinase PfkB family. Ribokinase subfamily.</text>
</comment>
<keyword evidence="9 12" id="KW-0460">Magnesium</keyword>
<dbReference type="PRINTS" id="PR00990">
    <property type="entry name" value="RIBOKINASE"/>
</dbReference>
<comment type="caution">
    <text evidence="14">The sequence shown here is derived from an EMBL/GenBank/DDBJ whole genome shotgun (WGS) entry which is preliminary data.</text>
</comment>
<evidence type="ECO:0000256" key="6">
    <source>
        <dbReference type="ARBA" id="ARBA00022741"/>
    </source>
</evidence>
<feature type="domain" description="Carbohydrate kinase PfkB" evidence="13">
    <location>
        <begin position="8"/>
        <end position="294"/>
    </location>
</feature>
<feature type="binding site" evidence="12">
    <location>
        <begin position="16"/>
        <end position="18"/>
    </location>
    <ligand>
        <name>substrate</name>
    </ligand>
</feature>
<feature type="binding site" evidence="12">
    <location>
        <position position="249"/>
    </location>
    <ligand>
        <name>K(+)</name>
        <dbReference type="ChEBI" id="CHEBI:29103"/>
    </ligand>
</feature>
<feature type="binding site" evidence="12">
    <location>
        <position position="283"/>
    </location>
    <ligand>
        <name>K(+)</name>
        <dbReference type="ChEBI" id="CHEBI:29103"/>
    </ligand>
</feature>
<evidence type="ECO:0000256" key="8">
    <source>
        <dbReference type="ARBA" id="ARBA00022840"/>
    </source>
</evidence>
<evidence type="ECO:0000259" key="13">
    <source>
        <dbReference type="Pfam" id="PF00294"/>
    </source>
</evidence>
<dbReference type="InterPro" id="IPR029056">
    <property type="entry name" value="Ribokinase-like"/>
</dbReference>